<evidence type="ECO:0000259" key="3">
    <source>
        <dbReference type="PROSITE" id="PS50119"/>
    </source>
</evidence>
<keyword evidence="5" id="KW-1185">Reference proteome</keyword>
<keyword evidence="1" id="KW-0862">Zinc</keyword>
<dbReference type="InterPro" id="IPR013087">
    <property type="entry name" value="Znf_C2H2_type"/>
</dbReference>
<accession>A0AA36HNB3</accession>
<dbReference type="Proteomes" id="UP001178507">
    <property type="component" value="Unassembled WGS sequence"/>
</dbReference>
<dbReference type="PROSITE" id="PS50119">
    <property type="entry name" value="ZF_BBOX"/>
    <property type="match status" value="1"/>
</dbReference>
<dbReference type="PROSITE" id="PS00028">
    <property type="entry name" value="ZINC_FINGER_C2H2_1"/>
    <property type="match status" value="1"/>
</dbReference>
<dbReference type="InterPro" id="IPR000315">
    <property type="entry name" value="Znf_B-box"/>
</dbReference>
<evidence type="ECO:0000313" key="4">
    <source>
        <dbReference type="EMBL" id="CAJ1372320.1"/>
    </source>
</evidence>
<name>A0AA36HNB3_9DINO</name>
<comment type="caution">
    <text evidence="4">The sequence shown here is derived from an EMBL/GenBank/DDBJ whole genome shotgun (WGS) entry which is preliminary data.</text>
</comment>
<keyword evidence="1" id="KW-0863">Zinc-finger</keyword>
<evidence type="ECO:0000313" key="5">
    <source>
        <dbReference type="Proteomes" id="UP001178507"/>
    </source>
</evidence>
<dbReference type="EMBL" id="CAUJNA010000127">
    <property type="protein sequence ID" value="CAJ1372320.1"/>
    <property type="molecule type" value="Genomic_DNA"/>
</dbReference>
<keyword evidence="1" id="KW-0479">Metal-binding</keyword>
<dbReference type="Pfam" id="PF22586">
    <property type="entry name" value="ANCHR-like_BBOX"/>
    <property type="match status" value="1"/>
</dbReference>
<gene>
    <name evidence="4" type="ORF">EVOR1521_LOCUS2427</name>
</gene>
<organism evidence="4 5">
    <name type="scientific">Effrenium voratum</name>
    <dbReference type="NCBI Taxonomy" id="2562239"/>
    <lineage>
        <taxon>Eukaryota</taxon>
        <taxon>Sar</taxon>
        <taxon>Alveolata</taxon>
        <taxon>Dinophyceae</taxon>
        <taxon>Suessiales</taxon>
        <taxon>Symbiodiniaceae</taxon>
        <taxon>Effrenium</taxon>
    </lineage>
</organism>
<protein>
    <recommendedName>
        <fullName evidence="3">B box-type domain-containing protein</fullName>
    </recommendedName>
</protein>
<reference evidence="4" key="1">
    <citation type="submission" date="2023-08" db="EMBL/GenBank/DDBJ databases">
        <authorList>
            <person name="Chen Y."/>
            <person name="Shah S."/>
            <person name="Dougan E. K."/>
            <person name="Thang M."/>
            <person name="Chan C."/>
        </authorList>
    </citation>
    <scope>NUCLEOTIDE SEQUENCE</scope>
</reference>
<evidence type="ECO:0000256" key="1">
    <source>
        <dbReference type="PROSITE-ProRule" id="PRU00024"/>
    </source>
</evidence>
<feature type="compositionally biased region" description="Basic and acidic residues" evidence="2">
    <location>
        <begin position="218"/>
        <end position="229"/>
    </location>
</feature>
<dbReference type="GO" id="GO:0008270">
    <property type="term" value="F:zinc ion binding"/>
    <property type="evidence" value="ECO:0007669"/>
    <property type="project" value="UniProtKB-KW"/>
</dbReference>
<dbReference type="AlphaFoldDB" id="A0AA36HNB3"/>
<evidence type="ECO:0000256" key="2">
    <source>
        <dbReference type="SAM" id="MobiDB-lite"/>
    </source>
</evidence>
<proteinExistence type="predicted"/>
<sequence>MLTNEEHIKLRINRVLWSYEAESQTDVQSQMPLVSPKYVKVLAEILDCELVTEPFMVRTLKTFLKAFSQMYHDGELDTQEVIYCLDIVKNERAKASVAKQLGIDPADLDEVGGQGQMYCVECLHTEANVAHLYCPECGDSLCLNCFEKLHAKGHRATHEPNHFILCVMCKVMPAKLQCTYTRGKYCSDCYHRKHAKTLPKFLDLKPLKIDYKRSAKLEREEKARKEGKQVESPLTIIDPEERKRPSRNLHLWRPPWVRSGTPSMTSVE</sequence>
<feature type="domain" description="B box-type" evidence="3">
    <location>
        <begin position="122"/>
        <end position="159"/>
    </location>
</feature>
<feature type="region of interest" description="Disordered" evidence="2">
    <location>
        <begin position="218"/>
        <end position="268"/>
    </location>
</feature>